<name>A0A9D1IUY2_9CLOT</name>
<keyword evidence="6" id="KW-0676">Redox-active center</keyword>
<dbReference type="InterPro" id="IPR017937">
    <property type="entry name" value="Thioredoxin_CS"/>
</dbReference>
<feature type="domain" description="Thioredoxin" evidence="7">
    <location>
        <begin position="2"/>
        <end position="102"/>
    </location>
</feature>
<sequence length="107" mass="11813">MLELTKDNFQAEVLEGEGTILVDFFGDGCVPCAALMPHIHGFEEVYGDKIKFCSLNTTKARRLAIGQKILGLPVIAIYKGGEKVAECVKDDATPENVEKMIKEYYGK</sequence>
<organism evidence="8 9">
    <name type="scientific">Candidatus Ventrousia excrementavium</name>
    <dbReference type="NCBI Taxonomy" id="2840961"/>
    <lineage>
        <taxon>Bacteria</taxon>
        <taxon>Bacillati</taxon>
        <taxon>Bacillota</taxon>
        <taxon>Clostridia</taxon>
        <taxon>Eubacteriales</taxon>
        <taxon>Clostridiaceae</taxon>
        <taxon>Clostridiaceae incertae sedis</taxon>
        <taxon>Candidatus Ventrousia</taxon>
    </lineage>
</organism>
<evidence type="ECO:0000256" key="1">
    <source>
        <dbReference type="ARBA" id="ARBA00008987"/>
    </source>
</evidence>
<evidence type="ECO:0000256" key="2">
    <source>
        <dbReference type="ARBA" id="ARBA00020570"/>
    </source>
</evidence>
<dbReference type="GO" id="GO:0005737">
    <property type="term" value="C:cytoplasm"/>
    <property type="evidence" value="ECO:0007669"/>
    <property type="project" value="TreeGrafter"/>
</dbReference>
<dbReference type="SUPFAM" id="SSF52833">
    <property type="entry name" value="Thioredoxin-like"/>
    <property type="match status" value="1"/>
</dbReference>
<dbReference type="PROSITE" id="PS00194">
    <property type="entry name" value="THIOREDOXIN_1"/>
    <property type="match status" value="1"/>
</dbReference>
<evidence type="ECO:0000256" key="5">
    <source>
        <dbReference type="ARBA" id="ARBA00023157"/>
    </source>
</evidence>
<dbReference type="NCBIfam" id="NF047697">
    <property type="entry name" value="ThioredTrxAClost"/>
    <property type="match status" value="1"/>
</dbReference>
<dbReference type="InterPro" id="IPR013766">
    <property type="entry name" value="Thioredoxin_domain"/>
</dbReference>
<dbReference type="GO" id="GO:0015035">
    <property type="term" value="F:protein-disulfide reductase activity"/>
    <property type="evidence" value="ECO:0007669"/>
    <property type="project" value="TreeGrafter"/>
</dbReference>
<keyword evidence="5" id="KW-1015">Disulfide bond</keyword>
<reference evidence="8" key="1">
    <citation type="submission" date="2020-10" db="EMBL/GenBank/DDBJ databases">
        <authorList>
            <person name="Gilroy R."/>
        </authorList>
    </citation>
    <scope>NUCLEOTIDE SEQUENCE</scope>
    <source>
        <strain evidence="8">CHK191-8634</strain>
    </source>
</reference>
<dbReference type="Gene3D" id="3.40.30.10">
    <property type="entry name" value="Glutaredoxin"/>
    <property type="match status" value="1"/>
</dbReference>
<comment type="similarity">
    <text evidence="1">Belongs to the thioredoxin family.</text>
</comment>
<dbReference type="PANTHER" id="PTHR45663">
    <property type="entry name" value="GEO12009P1"/>
    <property type="match status" value="1"/>
</dbReference>
<keyword evidence="3" id="KW-0813">Transport</keyword>
<evidence type="ECO:0000256" key="3">
    <source>
        <dbReference type="ARBA" id="ARBA00022448"/>
    </source>
</evidence>
<dbReference type="CDD" id="cd02947">
    <property type="entry name" value="TRX_family"/>
    <property type="match status" value="1"/>
</dbReference>
<reference evidence="8" key="2">
    <citation type="journal article" date="2021" name="PeerJ">
        <title>Extensive microbial diversity within the chicken gut microbiome revealed by metagenomics and culture.</title>
        <authorList>
            <person name="Gilroy R."/>
            <person name="Ravi A."/>
            <person name="Getino M."/>
            <person name="Pursley I."/>
            <person name="Horton D.L."/>
            <person name="Alikhan N.F."/>
            <person name="Baker D."/>
            <person name="Gharbi K."/>
            <person name="Hall N."/>
            <person name="Watson M."/>
            <person name="Adriaenssens E.M."/>
            <person name="Foster-Nyarko E."/>
            <person name="Jarju S."/>
            <person name="Secka A."/>
            <person name="Antonio M."/>
            <person name="Oren A."/>
            <person name="Chaudhuri R.R."/>
            <person name="La Ragione R."/>
            <person name="Hildebrand F."/>
            <person name="Pallen M.J."/>
        </authorList>
    </citation>
    <scope>NUCLEOTIDE SEQUENCE</scope>
    <source>
        <strain evidence="8">CHK191-8634</strain>
    </source>
</reference>
<protein>
    <recommendedName>
        <fullName evidence="2">Thioredoxin</fullName>
    </recommendedName>
</protein>
<dbReference type="EMBL" id="DVMR01000040">
    <property type="protein sequence ID" value="HIU43605.1"/>
    <property type="molecule type" value="Genomic_DNA"/>
</dbReference>
<evidence type="ECO:0000313" key="8">
    <source>
        <dbReference type="EMBL" id="HIU43605.1"/>
    </source>
</evidence>
<evidence type="ECO:0000256" key="4">
    <source>
        <dbReference type="ARBA" id="ARBA00022982"/>
    </source>
</evidence>
<evidence type="ECO:0000256" key="6">
    <source>
        <dbReference type="ARBA" id="ARBA00023284"/>
    </source>
</evidence>
<dbReference type="InterPro" id="IPR036249">
    <property type="entry name" value="Thioredoxin-like_sf"/>
</dbReference>
<evidence type="ECO:0000259" key="7">
    <source>
        <dbReference type="Pfam" id="PF00085"/>
    </source>
</evidence>
<dbReference type="Pfam" id="PF00085">
    <property type="entry name" value="Thioredoxin"/>
    <property type="match status" value="1"/>
</dbReference>
<proteinExistence type="inferred from homology"/>
<comment type="caution">
    <text evidence="8">The sequence shown here is derived from an EMBL/GenBank/DDBJ whole genome shotgun (WGS) entry which is preliminary data.</text>
</comment>
<accession>A0A9D1IUY2</accession>
<dbReference type="PANTHER" id="PTHR45663:SF11">
    <property type="entry name" value="GEO12009P1"/>
    <property type="match status" value="1"/>
</dbReference>
<gene>
    <name evidence="8" type="ORF">IAB67_04825</name>
</gene>
<dbReference type="AlphaFoldDB" id="A0A9D1IUY2"/>
<dbReference type="Proteomes" id="UP000824073">
    <property type="component" value="Unassembled WGS sequence"/>
</dbReference>
<keyword evidence="4" id="KW-0249">Electron transport</keyword>
<evidence type="ECO:0000313" key="9">
    <source>
        <dbReference type="Proteomes" id="UP000824073"/>
    </source>
</evidence>